<feature type="domain" description="Reverse transcriptase" evidence="1">
    <location>
        <begin position="97"/>
        <end position="344"/>
    </location>
</feature>
<dbReference type="InterPro" id="IPR000477">
    <property type="entry name" value="RT_dom"/>
</dbReference>
<reference evidence="2" key="1">
    <citation type="journal article" date="2020" name="mSystems">
        <title>Genome- and Community-Level Interaction Insights into Carbon Utilization and Element Cycling Functions of Hydrothermarchaeota in Hydrothermal Sediment.</title>
        <authorList>
            <person name="Zhou Z."/>
            <person name="Liu Y."/>
            <person name="Xu W."/>
            <person name="Pan J."/>
            <person name="Luo Z.H."/>
            <person name="Li M."/>
        </authorList>
    </citation>
    <scope>NUCLEOTIDE SEQUENCE [LARGE SCALE GENOMIC DNA]</scope>
    <source>
        <strain evidence="2">SpSt-402</strain>
    </source>
</reference>
<dbReference type="CDD" id="cd00085">
    <property type="entry name" value="HNHc"/>
    <property type="match status" value="1"/>
</dbReference>
<dbReference type="InterPro" id="IPR030931">
    <property type="entry name" value="Group_II_RT_mat"/>
</dbReference>
<dbReference type="InterPro" id="IPR003615">
    <property type="entry name" value="HNH_nuc"/>
</dbReference>
<dbReference type="EC" id="2.7.7.49" evidence="2"/>
<dbReference type="GO" id="GO:0003964">
    <property type="term" value="F:RNA-directed DNA polymerase activity"/>
    <property type="evidence" value="ECO:0007669"/>
    <property type="project" value="UniProtKB-KW"/>
</dbReference>
<dbReference type="Gene3D" id="1.10.30.50">
    <property type="match status" value="1"/>
</dbReference>
<gene>
    <name evidence="2" type="primary">ltrA</name>
    <name evidence="2" type="ORF">ENR47_08025</name>
</gene>
<dbReference type="InterPro" id="IPR002711">
    <property type="entry name" value="HNH"/>
</dbReference>
<dbReference type="GO" id="GO:0008270">
    <property type="term" value="F:zinc ion binding"/>
    <property type="evidence" value="ECO:0007669"/>
    <property type="project" value="InterPro"/>
</dbReference>
<sequence>MKDRVVTDIGAVTPCVDWASINWKPIHKRVRNLRRRIYRATQQQQWNRVRSLMKLMLRSYANLLLAIRRVTQDNQGKRTPEIDGQVALTPLARAKLVKQMQQYHLWQVKPTQRVYIPKANGKTRPLGIPCLVDRIAQAIVKNALEPSWEARFEAHSYGFRPGRSAQDAIEQCWKCLKSDRPNYWVLDADIQGAFDNINHEVLLETIGDVPGNALIKQWLKAGYLEANQFHETEQGTPQGGIISPLLLNIALHGMETHLRQFQRISYYTIRSGPYVGKRVQDTQPRYRVIRYADDFVVIAATREETEAAIPILNQWLAERGLQLHPEKTRIVHIDDGFDFLGFTIRRLKGKCLPKPQKAKVLAFIQRIRDWLKQHPSMSQEGIIRLLNPILKGWSNYYRHQVSNQVFSYIDHQIWLALWRWALKRHPNKGKAWVANKYFRTVNHQQWAFATTTTSRDGQPVVLSLHRMRNVPIQRHVQVKGTASPDDPQLTEYWRKRQTRYGKSYWDKSTKLYRVANAQDWHCPVCGEHLFNGNVLHLHHVMPIEQGGTDQQDNLLWLHKACHQQIHMGKKQVGMQKA</sequence>
<accession>A0A832H2Y9</accession>
<dbReference type="InterPro" id="IPR043502">
    <property type="entry name" value="DNA/RNA_pol_sf"/>
</dbReference>
<dbReference type="InterPro" id="IPR013597">
    <property type="entry name" value="Mat_intron_G2"/>
</dbReference>
<dbReference type="Pfam" id="PF01844">
    <property type="entry name" value="HNH"/>
    <property type="match status" value="1"/>
</dbReference>
<keyword evidence="2" id="KW-0548">Nucleotidyltransferase</keyword>
<evidence type="ECO:0000313" key="2">
    <source>
        <dbReference type="EMBL" id="HGW94212.1"/>
    </source>
</evidence>
<dbReference type="Pfam" id="PF08388">
    <property type="entry name" value="GIIM"/>
    <property type="match status" value="1"/>
</dbReference>
<name>A0A832H2Y9_9CYAN</name>
<proteinExistence type="predicted"/>
<dbReference type="Gene3D" id="3.30.70.270">
    <property type="match status" value="1"/>
</dbReference>
<dbReference type="PANTHER" id="PTHR34047">
    <property type="entry name" value="NUCLEAR INTRON MATURASE 1, MITOCHONDRIAL-RELATED"/>
    <property type="match status" value="1"/>
</dbReference>
<dbReference type="Pfam" id="PF00078">
    <property type="entry name" value="RVT_1"/>
    <property type="match status" value="1"/>
</dbReference>
<dbReference type="EMBL" id="DSRD01000507">
    <property type="protein sequence ID" value="HGW94212.1"/>
    <property type="molecule type" value="Genomic_DNA"/>
</dbReference>
<evidence type="ECO:0000259" key="1">
    <source>
        <dbReference type="PROSITE" id="PS50878"/>
    </source>
</evidence>
<dbReference type="PROSITE" id="PS50878">
    <property type="entry name" value="RT_POL"/>
    <property type="match status" value="1"/>
</dbReference>
<protein>
    <submittedName>
        <fullName evidence="2">Group II intron reverse transcriptase/maturase</fullName>
        <ecNumber evidence="2">2.7.7.49</ecNumber>
    </submittedName>
</protein>
<dbReference type="SMART" id="SM00507">
    <property type="entry name" value="HNHc"/>
    <property type="match status" value="1"/>
</dbReference>
<dbReference type="GO" id="GO:0004519">
    <property type="term" value="F:endonuclease activity"/>
    <property type="evidence" value="ECO:0007669"/>
    <property type="project" value="InterPro"/>
</dbReference>
<dbReference type="GO" id="GO:0003676">
    <property type="term" value="F:nucleic acid binding"/>
    <property type="evidence" value="ECO:0007669"/>
    <property type="project" value="InterPro"/>
</dbReference>
<dbReference type="InterPro" id="IPR025960">
    <property type="entry name" value="RVT_N"/>
</dbReference>
<dbReference type="Pfam" id="PF13655">
    <property type="entry name" value="RVT_N"/>
    <property type="match status" value="1"/>
</dbReference>
<dbReference type="AlphaFoldDB" id="A0A832H2Y9"/>
<keyword evidence="2" id="KW-0808">Transferase</keyword>
<dbReference type="InterPro" id="IPR043128">
    <property type="entry name" value="Rev_trsase/Diguanyl_cyclase"/>
</dbReference>
<dbReference type="InterPro" id="IPR051083">
    <property type="entry name" value="GrpII_Intron_Splice-Mob/Def"/>
</dbReference>
<keyword evidence="2" id="KW-0695">RNA-directed DNA polymerase</keyword>
<dbReference type="NCBIfam" id="TIGR04416">
    <property type="entry name" value="group_II_RT_mat"/>
    <property type="match status" value="1"/>
</dbReference>
<comment type="caution">
    <text evidence="2">The sequence shown here is derived from an EMBL/GenBank/DDBJ whole genome shotgun (WGS) entry which is preliminary data.</text>
</comment>
<dbReference type="PANTHER" id="PTHR34047:SF8">
    <property type="entry name" value="PROTEIN YKFC"/>
    <property type="match status" value="1"/>
</dbReference>
<organism evidence="2">
    <name type="scientific">Oscillatoriales cyanobacterium SpSt-402</name>
    <dbReference type="NCBI Taxonomy" id="2282168"/>
    <lineage>
        <taxon>Bacteria</taxon>
        <taxon>Bacillati</taxon>
        <taxon>Cyanobacteriota</taxon>
        <taxon>Cyanophyceae</taxon>
        <taxon>Oscillatoriophycideae</taxon>
        <taxon>Oscillatoriales</taxon>
    </lineage>
</organism>
<dbReference type="CDD" id="cd01651">
    <property type="entry name" value="RT_G2_intron"/>
    <property type="match status" value="1"/>
</dbReference>
<dbReference type="SUPFAM" id="SSF56672">
    <property type="entry name" value="DNA/RNA polymerases"/>
    <property type="match status" value="1"/>
</dbReference>